<dbReference type="Proteomes" id="UP001152795">
    <property type="component" value="Unassembled WGS sequence"/>
</dbReference>
<feature type="non-terminal residue" evidence="5">
    <location>
        <position position="1"/>
    </location>
</feature>
<reference evidence="5" key="1">
    <citation type="submission" date="2020-04" db="EMBL/GenBank/DDBJ databases">
        <authorList>
            <person name="Alioto T."/>
            <person name="Alioto T."/>
            <person name="Gomez Garrido J."/>
        </authorList>
    </citation>
    <scope>NUCLEOTIDE SEQUENCE</scope>
    <source>
        <strain evidence="5">A484AB</strain>
    </source>
</reference>
<dbReference type="GO" id="GO:0045053">
    <property type="term" value="P:protein retention in Golgi apparatus"/>
    <property type="evidence" value="ECO:0007669"/>
    <property type="project" value="TreeGrafter"/>
</dbReference>
<evidence type="ECO:0000259" key="2">
    <source>
        <dbReference type="Pfam" id="PF25033"/>
    </source>
</evidence>
<dbReference type="GO" id="GO:0006623">
    <property type="term" value="P:protein targeting to vacuole"/>
    <property type="evidence" value="ECO:0007669"/>
    <property type="project" value="TreeGrafter"/>
</dbReference>
<keyword evidence="6" id="KW-1185">Reference proteome</keyword>
<dbReference type="EMBL" id="CACRXK020000893">
    <property type="protein sequence ID" value="CAB3985627.1"/>
    <property type="molecule type" value="Genomic_DNA"/>
</dbReference>
<dbReference type="Pfam" id="PF25037">
    <property type="entry name" value="VPS13_C"/>
    <property type="match status" value="1"/>
</dbReference>
<dbReference type="OrthoDB" id="428159at2759"/>
<feature type="domain" description="VPS13-like middle region" evidence="2">
    <location>
        <begin position="632"/>
        <end position="725"/>
    </location>
</feature>
<comment type="similarity">
    <text evidence="1">Belongs to the VPS13 family.</text>
</comment>
<sequence>MIERRTDERTSQSDTSNMIAVQFQQTKDLDKNITVLVKGMSIIVNVEFLLVLSTVFTEALEEAPSQDSETKPEVLTEARMVSTDLASSSTAPPTPGNQSPVLQVTVQVEEPEIFLLADAKQKDTNALIVKNTLDVSLKIRDEQIWFQTSIQNLHVVTASFEKNRREISQADVLRVKHICLHLSSMIGGRPHIDLNTTVAYLNVSPAFVGIATAVTTSLAPSKDEDSEGKNEDVPDLFKAVDISDSKKWYLKEVARGQLVPGSRVFARAPDLKSYVPGLITTIDKKINVILDDGATWSCDVNDARGVVLDEAPLAKEIAVGSKVITLVKEGEPMQVGVVTQVMESSDPDNPNFSVRFSAEQEDAKPLKYIRLLRSVKQGAPHNKTVISSAVWARLPDKKHYGQGFISKKDWRYQVKFANGTHIYHFLNDPLAVVVDRTSRPEHVTVGCDVIAPIPNKPLMYPGRVKRIAVSGYEIQFDNGAVHEVSIYDLKLMKVPKKEGHRLTVRTLLWIKYSDNFYYRGYIDGIDNKIYVRFYEHDERCSFPLNDRSGLVRDITPKEVMLGENVIVLKGTYGMRGVVTKVESRESDPVFLIEGAGNEMWVPLKDIRRFEKTSGNKGVTQDPVNEVENLSDNREEQLMLNVDGFVFNVEAEKGGNLISLLNMRGKLSAEVKNWQEKLNGKAELRLEANYFNEELSEWEPLIEKLETKDGSRPWELSVGFKMNHDDMLDDVGSQMIVSVESHDVLELTITKTNIDVFTELGKSFGEAVTESVGGSSIALEKTAPYEIKNELGVDVYIRPGNTFKAPDNMKDEVVLVRAGESLLLHFARHLRLASTSSDVETIKIAVQVEDYHELKDLSIKEASCAFFNIVPKKLHKQGFRSMVVQVTSPDGRKLVVLRSPFRMKNHCPVPLEIFVQNQSIELMDTLKQDDYLNIPLTIANDDLGYFIKPAGFPYEKTIEEIRLSQVSKNGRKLFACAAPWADADPFYVQVRCVGERYTNASGSKTNQPCYTLHYYPPVVLMNYLPFPIQFSQEGLGTFVTLEGGNKLPIYTVDLDNNPVLNIRLESYLGETYTGQIRLRGNLAQLSVVYLVSGTKKLVVGVYVKRSGSLEITLYSMYWLINYTGLPLEYKASDSDAVIQHPANENDVAIFAFTSKNKNTLRLRTSGSDWSDKFSLDTAGSGGSLKCKKDGKEYGIGSEIRLSYFSLTKIVVFTPLNLLVNHTKHAISLCEAEGLWYTAKSGETIPFWPNRTPAKNLKIKTDDSPAESIPFNFQSNVNLLLRLDNEVGGVCVTMFSKDAATVMTFTPYFEGSAPLRIDNDSSFEICYRQLNCDKVHVLPPKKTTVFTWDNLQGAREVEWFILGQEKFSAKNKLEKNGMGTLGEKDKQLCYWASFLDGLQRILYFTESYTMAFRAQQDQLEVPSQEITLSLKGIGLSLVNNKKSIELAYLSITPSNVLWEVQKKRRRWKTMTTKACGALEAAYKTLQDELAHGGRHVYRRKVDNMTVDFETMEIIEPERRPIRRTFHPGVWVQFNQSEHEIQLHSKINDIQMDSQVAGSTFQTLFHSIPPPKTVAESNAPKPMIEASMITRTEENAIVTRIKYFKVLVQELDVKMDKGWLLQLVALFGSENQALDESNYEEDKKVITTSLQSLNAAVTDVRNYYDYFHLSPIKVHVSFSVQGGSTPQSNVSGNVVDLLLNSLGVAVADVQDVVLKLAYFELKNQIYSQSQLIQVATNHYTSQAIKQAYVLVLGLDVLGNPFGLITGLTTGAKDLFYEPYQGLIQGPEEFAEGLALGVKSLVGHTIGGAAGAVSRITGTLGKGIAALTMDDEYQESRRTTMSKKPTSVKEGLSRGGKGLLEGVYEGVTGVVTKPMEGAKKSGAKGFFKGVGKGLVGVVAKPVGGVVDFASSTFEGIKGTASGGREIKRVRPARRFYADKIMRPYNRYDAEGVEFLKMYAQGKETLATDSYVFHYYFANNMAIMITNKHVLLMKKETVIKNEWENAWFCNLKDLQADPKVNGTKITFSTPEQGKMFKKTGTKVVDLKSAQIAELVAKKTIEAKGLSR</sequence>
<dbReference type="InterPro" id="IPR056747">
    <property type="entry name" value="VPS13-like_M"/>
</dbReference>
<protein>
    <submittedName>
        <fullName evidence="5">Vacuolar sorting-associated 13C</fullName>
    </submittedName>
</protein>
<feature type="domain" description="Intermembrane lipid transfer protein VPS13-like C-terminal" evidence="4">
    <location>
        <begin position="1925"/>
        <end position="2042"/>
    </location>
</feature>
<dbReference type="InterPro" id="IPR056748">
    <property type="entry name" value="VPS13-like_C"/>
</dbReference>
<name>A0A7D9DGZ5_PARCT</name>
<evidence type="ECO:0000313" key="6">
    <source>
        <dbReference type="Proteomes" id="UP001152795"/>
    </source>
</evidence>
<organism evidence="5 6">
    <name type="scientific">Paramuricea clavata</name>
    <name type="common">Red gorgonian</name>
    <name type="synonym">Violescent sea-whip</name>
    <dbReference type="NCBI Taxonomy" id="317549"/>
    <lineage>
        <taxon>Eukaryota</taxon>
        <taxon>Metazoa</taxon>
        <taxon>Cnidaria</taxon>
        <taxon>Anthozoa</taxon>
        <taxon>Octocorallia</taxon>
        <taxon>Malacalcyonacea</taxon>
        <taxon>Plexauridae</taxon>
        <taxon>Paramuricea</taxon>
    </lineage>
</organism>
<comment type="caution">
    <text evidence="5">The sequence shown here is derived from an EMBL/GenBank/DDBJ whole genome shotgun (WGS) entry which is preliminary data.</text>
</comment>
<dbReference type="Pfam" id="PF25033">
    <property type="entry name" value="VPS13_M"/>
    <property type="match status" value="1"/>
</dbReference>
<dbReference type="PANTHER" id="PTHR16166:SF93">
    <property type="entry name" value="INTERMEMBRANE LIPID TRANSFER PROTEIN VPS13"/>
    <property type="match status" value="1"/>
</dbReference>
<dbReference type="InterPro" id="IPR009543">
    <property type="entry name" value="VPS13_VAB"/>
</dbReference>
<evidence type="ECO:0000256" key="1">
    <source>
        <dbReference type="ARBA" id="ARBA00006545"/>
    </source>
</evidence>
<dbReference type="Pfam" id="PF25036">
    <property type="entry name" value="VPS13_VAB"/>
    <property type="match status" value="1"/>
</dbReference>
<proteinExistence type="inferred from homology"/>
<accession>A0A7D9DGZ5</accession>
<gene>
    <name evidence="5" type="ORF">PACLA_8A015981</name>
</gene>
<dbReference type="PANTHER" id="PTHR16166">
    <property type="entry name" value="VACUOLAR PROTEIN SORTING-ASSOCIATED PROTEIN VPS13"/>
    <property type="match status" value="1"/>
</dbReference>
<evidence type="ECO:0000313" key="5">
    <source>
        <dbReference type="EMBL" id="CAB3985627.1"/>
    </source>
</evidence>
<evidence type="ECO:0000259" key="3">
    <source>
        <dbReference type="Pfam" id="PF25036"/>
    </source>
</evidence>
<feature type="domain" description="Vacuolar protein sorting-associated protein 13 VPS13 adaptor binding" evidence="3">
    <location>
        <begin position="834"/>
        <end position="1348"/>
    </location>
</feature>
<dbReference type="InterPro" id="IPR026847">
    <property type="entry name" value="VPS13"/>
</dbReference>
<evidence type="ECO:0000259" key="4">
    <source>
        <dbReference type="Pfam" id="PF25037"/>
    </source>
</evidence>